<dbReference type="HOGENOM" id="CLU_149666_0_0_1"/>
<dbReference type="InParanoid" id="I7M607"/>
<dbReference type="Proteomes" id="UP000009168">
    <property type="component" value="Unassembled WGS sequence"/>
</dbReference>
<feature type="transmembrane region" description="Helical" evidence="1">
    <location>
        <begin position="6"/>
        <end position="23"/>
    </location>
</feature>
<protein>
    <submittedName>
        <fullName evidence="2">Transmembrane protein, putative</fullName>
    </submittedName>
</protein>
<dbReference type="EMBL" id="GG662440">
    <property type="protein sequence ID" value="EAR83982.1"/>
    <property type="molecule type" value="Genomic_DNA"/>
</dbReference>
<evidence type="ECO:0000313" key="3">
    <source>
        <dbReference type="Proteomes" id="UP000009168"/>
    </source>
</evidence>
<dbReference type="KEGG" id="tet:TTHERM_00760290"/>
<dbReference type="AlphaFoldDB" id="I7M607"/>
<accession>I7M607</accession>
<keyword evidence="1 2" id="KW-0812">Transmembrane</keyword>
<dbReference type="GeneID" id="7825026"/>
<name>I7M607_TETTS</name>
<organism evidence="2 3">
    <name type="scientific">Tetrahymena thermophila (strain SB210)</name>
    <dbReference type="NCBI Taxonomy" id="312017"/>
    <lineage>
        <taxon>Eukaryota</taxon>
        <taxon>Sar</taxon>
        <taxon>Alveolata</taxon>
        <taxon>Ciliophora</taxon>
        <taxon>Intramacronucleata</taxon>
        <taxon>Oligohymenophorea</taxon>
        <taxon>Hymenostomatida</taxon>
        <taxon>Tetrahymenina</taxon>
        <taxon>Tetrahymenidae</taxon>
        <taxon>Tetrahymena</taxon>
    </lineage>
</organism>
<proteinExistence type="predicted"/>
<keyword evidence="1" id="KW-0472">Membrane</keyword>
<dbReference type="RefSeq" id="XP_001031645.1">
    <property type="nucleotide sequence ID" value="XM_001031645.3"/>
</dbReference>
<keyword evidence="3" id="KW-1185">Reference proteome</keyword>
<gene>
    <name evidence="2" type="ORF">TTHERM_00760290</name>
</gene>
<evidence type="ECO:0000256" key="1">
    <source>
        <dbReference type="SAM" id="Phobius"/>
    </source>
</evidence>
<sequence>MNLKLWAIISAIALLGIGTTVLLQKSHKKHIATIEDFKVCVMKNLFDCNQLKDETEKKNCQSADSYLSGLNSTACSNFSTFMQQSSQDDELNFNSYFQQCFLDQSVSQKVATLSSFYFNKIYIPVYKKCLGF</sequence>
<keyword evidence="1" id="KW-1133">Transmembrane helix</keyword>
<reference evidence="3" key="1">
    <citation type="journal article" date="2006" name="PLoS Biol.">
        <title>Macronuclear genome sequence of the ciliate Tetrahymena thermophila, a model eukaryote.</title>
        <authorList>
            <person name="Eisen J.A."/>
            <person name="Coyne R.S."/>
            <person name="Wu M."/>
            <person name="Wu D."/>
            <person name="Thiagarajan M."/>
            <person name="Wortman J.R."/>
            <person name="Badger J.H."/>
            <person name="Ren Q."/>
            <person name="Amedeo P."/>
            <person name="Jones K.M."/>
            <person name="Tallon L.J."/>
            <person name="Delcher A.L."/>
            <person name="Salzberg S.L."/>
            <person name="Silva J.C."/>
            <person name="Haas B.J."/>
            <person name="Majoros W.H."/>
            <person name="Farzad M."/>
            <person name="Carlton J.M."/>
            <person name="Smith R.K. Jr."/>
            <person name="Garg J."/>
            <person name="Pearlman R.E."/>
            <person name="Karrer K.M."/>
            <person name="Sun L."/>
            <person name="Manning G."/>
            <person name="Elde N.C."/>
            <person name="Turkewitz A.P."/>
            <person name="Asai D.J."/>
            <person name="Wilkes D.E."/>
            <person name="Wang Y."/>
            <person name="Cai H."/>
            <person name="Collins K."/>
            <person name="Stewart B.A."/>
            <person name="Lee S.R."/>
            <person name="Wilamowska K."/>
            <person name="Weinberg Z."/>
            <person name="Ruzzo W.L."/>
            <person name="Wloga D."/>
            <person name="Gaertig J."/>
            <person name="Frankel J."/>
            <person name="Tsao C.-C."/>
            <person name="Gorovsky M.A."/>
            <person name="Keeling P.J."/>
            <person name="Waller R.F."/>
            <person name="Patron N.J."/>
            <person name="Cherry J.M."/>
            <person name="Stover N.A."/>
            <person name="Krieger C.J."/>
            <person name="del Toro C."/>
            <person name="Ryder H.F."/>
            <person name="Williamson S.C."/>
            <person name="Barbeau R.A."/>
            <person name="Hamilton E.P."/>
            <person name="Orias E."/>
        </authorList>
    </citation>
    <scope>NUCLEOTIDE SEQUENCE [LARGE SCALE GENOMIC DNA]</scope>
    <source>
        <strain evidence="3">SB210</strain>
    </source>
</reference>
<evidence type="ECO:0000313" key="2">
    <source>
        <dbReference type="EMBL" id="EAR83982.1"/>
    </source>
</evidence>